<evidence type="ECO:0000313" key="1">
    <source>
        <dbReference type="EMBL" id="EAU69034.1"/>
    </source>
</evidence>
<proteinExistence type="predicted"/>
<name>Q09BH0_STIAD</name>
<dbReference type="AlphaFoldDB" id="Q09BH0"/>
<sequence>MASITRLSCPNAEHMMTTALVSCLRISRVASMPLLNGMTMSIVVRSGLSSLYFSTASSPLAASPTTSNPPDAKMSLIMLRMKMASSTTRTRLAM</sequence>
<dbReference type="Proteomes" id="UP000032702">
    <property type="component" value="Unassembled WGS sequence"/>
</dbReference>
<reference evidence="1 2" key="1">
    <citation type="submission" date="2006-04" db="EMBL/GenBank/DDBJ databases">
        <authorList>
            <person name="Nierman W.C."/>
        </authorList>
    </citation>
    <scope>NUCLEOTIDE SEQUENCE [LARGE SCALE GENOMIC DNA]</scope>
    <source>
        <strain evidence="1 2">DW4/3-1</strain>
    </source>
</reference>
<evidence type="ECO:0000313" key="2">
    <source>
        <dbReference type="Proteomes" id="UP000032702"/>
    </source>
</evidence>
<protein>
    <submittedName>
        <fullName evidence="1">Uncharacterized protein</fullName>
    </submittedName>
</protein>
<gene>
    <name evidence="1" type="ORF">STIAU_8665</name>
</gene>
<dbReference type="EMBL" id="AAMD01000009">
    <property type="protein sequence ID" value="EAU69034.1"/>
    <property type="molecule type" value="Genomic_DNA"/>
</dbReference>
<accession>Q09BH0</accession>
<organism evidence="1 2">
    <name type="scientific">Stigmatella aurantiaca (strain DW4/3-1)</name>
    <dbReference type="NCBI Taxonomy" id="378806"/>
    <lineage>
        <taxon>Bacteria</taxon>
        <taxon>Pseudomonadati</taxon>
        <taxon>Myxococcota</taxon>
        <taxon>Myxococcia</taxon>
        <taxon>Myxococcales</taxon>
        <taxon>Cystobacterineae</taxon>
        <taxon>Archangiaceae</taxon>
        <taxon>Stigmatella</taxon>
    </lineage>
</organism>
<comment type="caution">
    <text evidence="1">The sequence shown here is derived from an EMBL/GenBank/DDBJ whole genome shotgun (WGS) entry which is preliminary data.</text>
</comment>